<feature type="transmembrane region" description="Helical" evidence="12">
    <location>
        <begin position="246"/>
        <end position="268"/>
    </location>
</feature>
<dbReference type="PANTHER" id="PTHR32196:SF32">
    <property type="entry name" value="XYLOSE TRANSPORT SYSTEM PERMEASE PROTEIN XYLH"/>
    <property type="match status" value="1"/>
</dbReference>
<keyword evidence="7 12" id="KW-1133">Transmembrane helix</keyword>
<keyword evidence="3" id="KW-1003">Cell membrane</keyword>
<evidence type="ECO:0000256" key="10">
    <source>
        <dbReference type="ARBA" id="ARBA00035686"/>
    </source>
</evidence>
<organism evidence="13 14">
    <name type="scientific">Demequina litorisediminis</name>
    <dbReference type="NCBI Taxonomy" id="1849022"/>
    <lineage>
        <taxon>Bacteria</taxon>
        <taxon>Bacillati</taxon>
        <taxon>Actinomycetota</taxon>
        <taxon>Actinomycetes</taxon>
        <taxon>Micrococcales</taxon>
        <taxon>Demequinaceae</taxon>
        <taxon>Demequina</taxon>
    </lineage>
</organism>
<feature type="transmembrane region" description="Helical" evidence="12">
    <location>
        <begin position="206"/>
        <end position="225"/>
    </location>
</feature>
<dbReference type="InterPro" id="IPR001851">
    <property type="entry name" value="ABC_transp_permease"/>
</dbReference>
<evidence type="ECO:0000256" key="12">
    <source>
        <dbReference type="SAM" id="Phobius"/>
    </source>
</evidence>
<dbReference type="Pfam" id="PF02653">
    <property type="entry name" value="BPD_transp_2"/>
    <property type="match status" value="1"/>
</dbReference>
<feature type="transmembrane region" description="Helical" evidence="12">
    <location>
        <begin position="13"/>
        <end position="31"/>
    </location>
</feature>
<dbReference type="PANTHER" id="PTHR32196">
    <property type="entry name" value="ABC TRANSPORTER PERMEASE PROTEIN YPHD-RELATED-RELATED"/>
    <property type="match status" value="1"/>
</dbReference>
<feature type="region of interest" description="Disordered" evidence="11">
    <location>
        <begin position="371"/>
        <end position="399"/>
    </location>
</feature>
<evidence type="ECO:0000256" key="2">
    <source>
        <dbReference type="ARBA" id="ARBA00022448"/>
    </source>
</evidence>
<comment type="subcellular location">
    <subcellularLocation>
        <location evidence="1">Cell membrane</location>
        <topology evidence="1">Multi-pass membrane protein</topology>
    </subcellularLocation>
</comment>
<evidence type="ECO:0000313" key="13">
    <source>
        <dbReference type="EMBL" id="GMA35348.1"/>
    </source>
</evidence>
<protein>
    <recommendedName>
        <fullName evidence="10">Xylose transport system permease protein XylH</fullName>
    </recommendedName>
</protein>
<name>A0ABQ6IBZ0_9MICO</name>
<feature type="region of interest" description="Disordered" evidence="11">
    <location>
        <begin position="418"/>
        <end position="471"/>
    </location>
</feature>
<evidence type="ECO:0000256" key="9">
    <source>
        <dbReference type="ARBA" id="ARBA00035611"/>
    </source>
</evidence>
<keyword evidence="2" id="KW-0813">Transport</keyword>
<comment type="caution">
    <text evidence="13">The sequence shown here is derived from an EMBL/GenBank/DDBJ whole genome shotgun (WGS) entry which is preliminary data.</text>
</comment>
<evidence type="ECO:0000256" key="11">
    <source>
        <dbReference type="SAM" id="MobiDB-lite"/>
    </source>
</evidence>
<feature type="transmembrane region" description="Helical" evidence="12">
    <location>
        <begin position="38"/>
        <end position="56"/>
    </location>
</feature>
<feature type="transmembrane region" description="Helical" evidence="12">
    <location>
        <begin position="288"/>
        <end position="318"/>
    </location>
</feature>
<feature type="transmembrane region" description="Helical" evidence="12">
    <location>
        <begin position="141"/>
        <end position="159"/>
    </location>
</feature>
<feature type="transmembrane region" description="Helical" evidence="12">
    <location>
        <begin position="86"/>
        <end position="105"/>
    </location>
</feature>
<feature type="transmembrane region" description="Helical" evidence="12">
    <location>
        <begin position="62"/>
        <end position="79"/>
    </location>
</feature>
<evidence type="ECO:0000256" key="1">
    <source>
        <dbReference type="ARBA" id="ARBA00004651"/>
    </source>
</evidence>
<sequence length="471" mass="49298">MASLLSPNNLTNIVLQYSYILVLAVGMVIVIIGGHIDLSVGSVVAVSGAVAATLMIKQDQPWWVGVLAAIGVGIAVGAWQGFWVAFVGIPAFITTLAGMLLFRGVTYEVLDNTSLSPVPGEYARIATGFQNGLLGGNGYDVFTLVIFAVAVAGYVVMEIRKRRAAIAYKQAVAATPLFITRLVVVAAVVMWFAWRLANYRGLPNVLIILAVLVIAYSVVTTRTVFGRHVYAIGGNLTAATLSGVKVKWVNFGIMLNMGMLAGVAGVLFSARSNGAQPGAGNMFELDAIAASFIGGAAVTGGVGRVTGAIVGGLIMAIMTNGMQAVGLRPVRAVHRQGLGAAPRGRLRRVEQAPRGGSLAALRCKARRPLTRRGMGGRRRVRARPRRTLSPDAPPGCPSPPAANGAICGTKCPGEPQMRPFAAGARGGWDGVRPMPGLGPGRAKTEVALHRNGTQRPERYDLGQGHRTPPVG</sequence>
<proteinExistence type="predicted"/>
<evidence type="ECO:0000256" key="8">
    <source>
        <dbReference type="ARBA" id="ARBA00023136"/>
    </source>
</evidence>
<keyword evidence="14" id="KW-1185">Reference proteome</keyword>
<feature type="compositionally biased region" description="Basic residues" evidence="11">
    <location>
        <begin position="371"/>
        <end position="386"/>
    </location>
</feature>
<dbReference type="EMBL" id="BSUN01000001">
    <property type="protein sequence ID" value="GMA35348.1"/>
    <property type="molecule type" value="Genomic_DNA"/>
</dbReference>
<reference evidence="14" key="1">
    <citation type="journal article" date="2019" name="Int. J. Syst. Evol. Microbiol.">
        <title>The Global Catalogue of Microorganisms (GCM) 10K type strain sequencing project: providing services to taxonomists for standard genome sequencing and annotation.</title>
        <authorList>
            <consortium name="The Broad Institute Genomics Platform"/>
            <consortium name="The Broad Institute Genome Sequencing Center for Infectious Disease"/>
            <person name="Wu L."/>
            <person name="Ma J."/>
        </authorList>
    </citation>
    <scope>NUCLEOTIDE SEQUENCE [LARGE SCALE GENOMIC DNA]</scope>
    <source>
        <strain evidence="14">NBRC 112299</strain>
    </source>
</reference>
<evidence type="ECO:0000256" key="5">
    <source>
        <dbReference type="ARBA" id="ARBA00022597"/>
    </source>
</evidence>
<evidence type="ECO:0000256" key="4">
    <source>
        <dbReference type="ARBA" id="ARBA00022519"/>
    </source>
</evidence>
<keyword evidence="6 12" id="KW-0812">Transmembrane</keyword>
<accession>A0ABQ6IBZ0</accession>
<dbReference type="CDD" id="cd06579">
    <property type="entry name" value="TM_PBP1_transp_AraH_like"/>
    <property type="match status" value="1"/>
</dbReference>
<dbReference type="Proteomes" id="UP001157125">
    <property type="component" value="Unassembled WGS sequence"/>
</dbReference>
<feature type="transmembrane region" description="Helical" evidence="12">
    <location>
        <begin position="171"/>
        <end position="194"/>
    </location>
</feature>
<keyword evidence="5" id="KW-0762">Sugar transport</keyword>
<comment type="function">
    <text evidence="9">Part of the binding-protein-dependent transport system for D-xylose. Probably responsible for the translocation of the substrate across the membrane.</text>
</comment>
<evidence type="ECO:0000256" key="7">
    <source>
        <dbReference type="ARBA" id="ARBA00022989"/>
    </source>
</evidence>
<evidence type="ECO:0000256" key="6">
    <source>
        <dbReference type="ARBA" id="ARBA00022692"/>
    </source>
</evidence>
<evidence type="ECO:0000256" key="3">
    <source>
        <dbReference type="ARBA" id="ARBA00022475"/>
    </source>
</evidence>
<keyword evidence="4" id="KW-0997">Cell inner membrane</keyword>
<evidence type="ECO:0000313" key="14">
    <source>
        <dbReference type="Proteomes" id="UP001157125"/>
    </source>
</evidence>
<keyword evidence="8 12" id="KW-0472">Membrane</keyword>
<gene>
    <name evidence="13" type="ORF">GCM10025876_15520</name>
</gene>